<dbReference type="RefSeq" id="YP_009709952.1">
    <property type="nucleotide sequence ID" value="NC_045137.1"/>
</dbReference>
<dbReference type="GO" id="GO:0015078">
    <property type="term" value="F:proton transmembrane transporter activity"/>
    <property type="evidence" value="ECO:0007669"/>
    <property type="project" value="InterPro"/>
</dbReference>
<dbReference type="GO" id="GO:0033177">
    <property type="term" value="C:proton-transporting two-sector ATPase complex, proton-transporting domain"/>
    <property type="evidence" value="ECO:0007669"/>
    <property type="project" value="InterPro"/>
</dbReference>
<keyword evidence="4 6" id="KW-1133">Transmembrane helix</keyword>
<keyword evidence="6" id="KW-0406">Ion transport</keyword>
<keyword evidence="3 6" id="KW-0812">Transmembrane</keyword>
<dbReference type="InterPro" id="IPR002379">
    <property type="entry name" value="ATPase_proteolipid_c-like_dom"/>
</dbReference>
<dbReference type="GO" id="GO:0045259">
    <property type="term" value="C:proton-transporting ATP synthase complex"/>
    <property type="evidence" value="ECO:0007669"/>
    <property type="project" value="InterPro"/>
</dbReference>
<dbReference type="InterPro" id="IPR038662">
    <property type="entry name" value="ATP_synth_F0_csu_sf"/>
</dbReference>
<dbReference type="Gene3D" id="1.20.20.10">
    <property type="entry name" value="F1F0 ATP synthase subunit C"/>
    <property type="match status" value="1"/>
</dbReference>
<dbReference type="SUPFAM" id="SSF81333">
    <property type="entry name" value="F1F0 ATP synthase subunit C"/>
    <property type="match status" value="1"/>
</dbReference>
<keyword evidence="6" id="KW-0446">Lipid-binding</keyword>
<comment type="subcellular location">
    <subcellularLocation>
        <location evidence="1">Membrane</location>
        <topology evidence="1">Multi-pass membrane protein</topology>
    </subcellularLocation>
    <subcellularLocation>
        <location evidence="6">Mitochondrion membrane</location>
        <topology evidence="6">Multi-pass membrane protein</topology>
    </subcellularLocation>
</comment>
<dbReference type="CDD" id="cd18182">
    <property type="entry name" value="ATP-synt_Fo_c_ATP5G3"/>
    <property type="match status" value="1"/>
</dbReference>
<dbReference type="EMBL" id="LC490352">
    <property type="protein sequence ID" value="BBL86693.1"/>
    <property type="molecule type" value="Genomic_DNA"/>
</dbReference>
<keyword evidence="6 8" id="KW-0496">Mitochondrion</keyword>
<gene>
    <name evidence="8" type="primary">atp9</name>
    <name evidence="8" type="ORF">PMYN1_Mit16</name>
</gene>
<evidence type="ECO:0000256" key="3">
    <source>
        <dbReference type="ARBA" id="ARBA00022692"/>
    </source>
</evidence>
<dbReference type="Pfam" id="PF00137">
    <property type="entry name" value="ATP-synt_C"/>
    <property type="match status" value="1"/>
</dbReference>
<evidence type="ECO:0000313" key="8">
    <source>
        <dbReference type="EMBL" id="BBL86693.1"/>
    </source>
</evidence>
<dbReference type="InterPro" id="IPR035921">
    <property type="entry name" value="F/V-ATP_Csub_sf"/>
</dbReference>
<keyword evidence="9" id="KW-1185">Reference proteome</keyword>
<evidence type="ECO:0000256" key="2">
    <source>
        <dbReference type="ARBA" id="ARBA00006704"/>
    </source>
</evidence>
<dbReference type="PANTHER" id="PTHR10031">
    <property type="entry name" value="ATP SYNTHASE LIPID-BINDING PROTEIN, MITOCHONDRIAL"/>
    <property type="match status" value="1"/>
</dbReference>
<comment type="subunit">
    <text evidence="6">F-type ATPases have 2 components, CF(1) - the catalytic core - and CF(0) - the membrane proton channel. CF(1) has five subunits: alpha(3), beta(3), gamma(1), delta(1), epsilon(1). CF(0) has three main subunits: a, b and c.</text>
</comment>
<dbReference type="GO" id="GO:0008289">
    <property type="term" value="F:lipid binding"/>
    <property type="evidence" value="ECO:0007669"/>
    <property type="project" value="UniProtKB-KW"/>
</dbReference>
<evidence type="ECO:0000256" key="4">
    <source>
        <dbReference type="ARBA" id="ARBA00022989"/>
    </source>
</evidence>
<dbReference type="AlphaFoldDB" id="A0A5K7W760"/>
<dbReference type="PANTHER" id="PTHR10031:SF0">
    <property type="entry name" value="ATPASE PROTEIN 9"/>
    <property type="match status" value="1"/>
</dbReference>
<comment type="similarity">
    <text evidence="2 6">Belongs to the ATPase C chain family.</text>
</comment>
<dbReference type="GO" id="GO:0015986">
    <property type="term" value="P:proton motive force-driven ATP synthesis"/>
    <property type="evidence" value="ECO:0007669"/>
    <property type="project" value="InterPro"/>
</dbReference>
<evidence type="ECO:0000313" key="9">
    <source>
        <dbReference type="Proteomes" id="UP000503178"/>
    </source>
</evidence>
<dbReference type="InterPro" id="IPR000454">
    <property type="entry name" value="ATP_synth_F0_csu"/>
</dbReference>
<geneLocation type="mitochondrion" evidence="8"/>
<evidence type="ECO:0000259" key="7">
    <source>
        <dbReference type="Pfam" id="PF00137"/>
    </source>
</evidence>
<feature type="transmembrane region" description="Helical" evidence="6">
    <location>
        <begin position="47"/>
        <end position="71"/>
    </location>
</feature>
<dbReference type="Proteomes" id="UP000503178">
    <property type="component" value="Mitochondrion MT"/>
</dbReference>
<evidence type="ECO:0000256" key="6">
    <source>
        <dbReference type="RuleBase" id="RU004221"/>
    </source>
</evidence>
<evidence type="ECO:0000256" key="5">
    <source>
        <dbReference type="ARBA" id="ARBA00023136"/>
    </source>
</evidence>
<feature type="domain" description="V-ATPase proteolipid subunit C-like" evidence="7">
    <location>
        <begin position="7"/>
        <end position="69"/>
    </location>
</feature>
<organism evidence="8 9">
    <name type="scientific">Paulinella micropora</name>
    <dbReference type="NCBI Taxonomy" id="1928728"/>
    <lineage>
        <taxon>Eukaryota</taxon>
        <taxon>Sar</taxon>
        <taxon>Rhizaria</taxon>
        <taxon>Cercozoa</taxon>
        <taxon>Imbricatea</taxon>
        <taxon>Silicofilosea</taxon>
        <taxon>Euglyphida</taxon>
        <taxon>Paulinellidae</taxon>
        <taxon>Paulinella</taxon>
    </lineage>
</organism>
<keyword evidence="5 6" id="KW-0472">Membrane</keyword>
<sequence length="74" mass="7769">MRFARLIATGTATCSIIGSAIGVGIIFAGFLEAFAKNPELEKSLFQYTLLGFALCEAIGVAGLGIVFMLFFGDS</sequence>
<dbReference type="GO" id="GO:0031966">
    <property type="term" value="C:mitochondrial membrane"/>
    <property type="evidence" value="ECO:0007669"/>
    <property type="project" value="UniProtKB-SubCell"/>
</dbReference>
<reference evidence="8 9" key="1">
    <citation type="submission" date="2019-06" db="EMBL/GenBank/DDBJ databases">
        <title>A hidden player of endosymbiotic evolution: DNA virus triggered massive gene transfer.</title>
        <authorList>
            <person name="Matsuo M."/>
            <person name="Katahata A."/>
            <person name="Tachikawa M."/>
            <person name="Minakuchi Y."/>
            <person name="Noguchi H."/>
            <person name="Toyoda A."/>
            <person name="Fujiyama A."/>
            <person name="Suzuki Y."/>
            <person name="Satoh S."/>
            <person name="Nakayama T."/>
            <person name="Kamikawa R."/>
            <person name="Nomura M."/>
            <person name="Inagaki Y."/>
            <person name="Ishida K."/>
            <person name="Obokata J."/>
        </authorList>
    </citation>
    <scope>NUCLEOTIDE SEQUENCE [LARGE SCALE GENOMIC DNA]</scope>
    <source>
        <strain evidence="8 9">MYN1</strain>
    </source>
</reference>
<proteinExistence type="inferred from homology"/>
<name>A0A5K7W760_9EUKA</name>
<dbReference type="GeneID" id="42317569"/>
<feature type="transmembrane region" description="Helical" evidence="6">
    <location>
        <begin position="6"/>
        <end position="35"/>
    </location>
</feature>
<dbReference type="PRINTS" id="PR00124">
    <property type="entry name" value="ATPASEC"/>
</dbReference>
<accession>A0A5K7W760</accession>
<keyword evidence="6" id="KW-0375">Hydrogen ion transport</keyword>
<keyword evidence="6" id="KW-0813">Transport</keyword>
<evidence type="ECO:0000256" key="1">
    <source>
        <dbReference type="ARBA" id="ARBA00004141"/>
    </source>
</evidence>
<protein>
    <recommendedName>
        <fullName evidence="6">ATP synthase subunit 9, mitochondrial</fullName>
    </recommendedName>
</protein>